<evidence type="ECO:0000313" key="1">
    <source>
        <dbReference type="EMBL" id="SDW13783.1"/>
    </source>
</evidence>
<dbReference type="STRING" id="1058.SAMN05421783_101522"/>
<protein>
    <submittedName>
        <fullName evidence="1">Uncharacterized protein</fullName>
    </submittedName>
</protein>
<organism evidence="1 2">
    <name type="scientific">Thiocapsa roseopersicina</name>
    <dbReference type="NCBI Taxonomy" id="1058"/>
    <lineage>
        <taxon>Bacteria</taxon>
        <taxon>Pseudomonadati</taxon>
        <taxon>Pseudomonadota</taxon>
        <taxon>Gammaproteobacteria</taxon>
        <taxon>Chromatiales</taxon>
        <taxon>Chromatiaceae</taxon>
        <taxon>Thiocapsa</taxon>
    </lineage>
</organism>
<dbReference type="EMBL" id="FNNZ01000001">
    <property type="protein sequence ID" value="SDW13783.1"/>
    <property type="molecule type" value="Genomic_DNA"/>
</dbReference>
<gene>
    <name evidence="1" type="ORF">SAMN05421783_101522</name>
</gene>
<sequence length="156" mass="16552">MSSRILNPTPLSSTTLGQIQTTAKELPSELSSRFVAAATQIGLFQSVIVNDYGRLQALGNTTVFQGDPFTDSTLQQQILIGVNLFAYGRLLGSGYYAWGLLPDPYNPGYPSSPADYYCGNVGTDGAFPFGNNGSGSADLNWAGFTYPNLLSGPLPV</sequence>
<dbReference type="Proteomes" id="UP000198816">
    <property type="component" value="Unassembled WGS sequence"/>
</dbReference>
<proteinExistence type="predicted"/>
<accession>A0A1H2R2X9</accession>
<keyword evidence="2" id="KW-1185">Reference proteome</keyword>
<dbReference type="AlphaFoldDB" id="A0A1H2R2X9"/>
<name>A0A1H2R2X9_THIRO</name>
<reference evidence="2" key="1">
    <citation type="submission" date="2016-10" db="EMBL/GenBank/DDBJ databases">
        <authorList>
            <person name="Varghese N."/>
            <person name="Submissions S."/>
        </authorList>
    </citation>
    <scope>NUCLEOTIDE SEQUENCE [LARGE SCALE GENOMIC DNA]</scope>
    <source>
        <strain evidence="2">DSM 217</strain>
    </source>
</reference>
<evidence type="ECO:0000313" key="2">
    <source>
        <dbReference type="Proteomes" id="UP000198816"/>
    </source>
</evidence>